<organism evidence="6 7">
    <name type="scientific">Capsella rubella</name>
    <dbReference type="NCBI Taxonomy" id="81985"/>
    <lineage>
        <taxon>Eukaryota</taxon>
        <taxon>Viridiplantae</taxon>
        <taxon>Streptophyta</taxon>
        <taxon>Embryophyta</taxon>
        <taxon>Tracheophyta</taxon>
        <taxon>Spermatophyta</taxon>
        <taxon>Magnoliopsida</taxon>
        <taxon>eudicotyledons</taxon>
        <taxon>Gunneridae</taxon>
        <taxon>Pentapetalae</taxon>
        <taxon>rosids</taxon>
        <taxon>malvids</taxon>
        <taxon>Brassicales</taxon>
        <taxon>Brassicaceae</taxon>
        <taxon>Camelineae</taxon>
        <taxon>Capsella</taxon>
    </lineage>
</organism>
<evidence type="ECO:0008006" key="8">
    <source>
        <dbReference type="Google" id="ProtNLM"/>
    </source>
</evidence>
<dbReference type="InterPro" id="IPR045153">
    <property type="entry name" value="Est1/Ebs1-like"/>
</dbReference>
<evidence type="ECO:0000313" key="6">
    <source>
        <dbReference type="EMBL" id="EOA37416.1"/>
    </source>
</evidence>
<protein>
    <recommendedName>
        <fullName evidence="8">DNA/RNA-binding domain-containing protein</fullName>
    </recommendedName>
</protein>
<keyword evidence="2" id="KW-0802">TPR repeat</keyword>
<gene>
    <name evidence="6" type="ORF">CARUB_v10011353mg</name>
</gene>
<sequence length="914" mass="103430">MKKIKSCAVLTLLSESPKRMEASTGKLPKSNADSADQNHSPNFRVEVNNIEKQLWTLIHSKGILHPDASELYTKAGSTYEQIFKSNLQHEELQEVEFCLWKLHYKHIDEFRKGLKTDDHVKHIKAFKLFLSRAAEFYQNLISKVRGYYNRVSEESGEQKSRFLCHRFYICLGDLQRYKEQYLKTHEHPNWSTAATYYLEAATSWPDSGNPHNQLAVLATYVGDEFLALYHCVRSLAVKEPFQGALNNLLLLFEKNRSSPLKSLSTDAQFNFLNPSERNVSVNDLSKEKGELVTGIALWPLVVRTTSFFFLKSSFDEFGRAFASTIRELDAAFAADDRNLEAILESYQFMDTAARKGPYKILQLVVVFIFIFHNIAEVNGTDSMIGEDKLNLALTMVFIIMGRVVGRCLKTSPLDSCPLLPALLVFLDYLPFLLHEEECRFDEKSESAISYFFGKLVDFLNRLKVKGKNCSAKVLVALWEDHELKYLAPLAPRHVLLDFSSHVDLQESFDRGKELRLQRIINSAIEITSRQKKASQKWLFFDKQRTQFYTTSGELQCKEELFHGNREGSNRKCVTIGPVEIIPFEKERSIPAEEEEVILLKPLVRCQSAPIYSSGIETKPLSSDSTTSGNQTTTSDENLRRTLSLVVNHSSQDTGSESFSFTQGLKNTDPQHLHLEEGTISGRPPSLSAWVVDKNKENGRPSLGKPNGLGPIDETGPVSTFDSLSISSSTEHPASSYSPPTPSAPLLPEDASWLHNDASTNKAESFYDQKTYMELPGVMKPYTNPPFVGISSSEWLRRYRESRNLGPAYSYQAQGTNNLRNFLAHGSSKISLLAKYGTPNEQPTICAENPMIYTQLYMEENGSRGEKLYNGQQGTTNAYGFSDDPGPFLRFLREKEWLNENSQRLRGPSPAHMNN</sequence>
<feature type="region of interest" description="Disordered" evidence="3">
    <location>
        <begin position="695"/>
        <end position="749"/>
    </location>
</feature>
<dbReference type="Proteomes" id="UP000029121">
    <property type="component" value="Unassembled WGS sequence"/>
</dbReference>
<dbReference type="GO" id="GO:0000184">
    <property type="term" value="P:nuclear-transcribed mRNA catabolic process, nonsense-mediated decay"/>
    <property type="evidence" value="ECO:0007669"/>
    <property type="project" value="TreeGrafter"/>
</dbReference>
<feature type="region of interest" description="Disordered" evidence="3">
    <location>
        <begin position="20"/>
        <end position="40"/>
    </location>
</feature>
<dbReference type="SUPFAM" id="SSF48452">
    <property type="entry name" value="TPR-like"/>
    <property type="match status" value="1"/>
</dbReference>
<evidence type="ECO:0000259" key="5">
    <source>
        <dbReference type="Pfam" id="PF10374"/>
    </source>
</evidence>
<reference evidence="7" key="1">
    <citation type="journal article" date="2013" name="Nat. Genet.">
        <title>The Capsella rubella genome and the genomic consequences of rapid mating system evolution.</title>
        <authorList>
            <person name="Slotte T."/>
            <person name="Hazzouri K.M."/>
            <person name="Agren J.A."/>
            <person name="Koenig D."/>
            <person name="Maumus F."/>
            <person name="Guo Y.L."/>
            <person name="Steige K."/>
            <person name="Platts A.E."/>
            <person name="Escobar J.S."/>
            <person name="Newman L.K."/>
            <person name="Wang W."/>
            <person name="Mandakova T."/>
            <person name="Vello E."/>
            <person name="Smith L.M."/>
            <person name="Henz S.R."/>
            <person name="Steffen J."/>
            <person name="Takuno S."/>
            <person name="Brandvain Y."/>
            <person name="Coop G."/>
            <person name="Andolfatto P."/>
            <person name="Hu T.T."/>
            <person name="Blanchette M."/>
            <person name="Clark R.M."/>
            <person name="Quesneville H."/>
            <person name="Nordborg M."/>
            <person name="Gaut B.S."/>
            <person name="Lysak M.A."/>
            <person name="Jenkins J."/>
            <person name="Grimwood J."/>
            <person name="Chapman J."/>
            <person name="Prochnik S."/>
            <person name="Shu S."/>
            <person name="Rokhsar D."/>
            <person name="Schmutz J."/>
            <person name="Weigel D."/>
            <person name="Wright S.I."/>
        </authorList>
    </citation>
    <scope>NUCLEOTIDE SEQUENCE [LARGE SCALE GENOMIC DNA]</scope>
    <source>
        <strain evidence="7">cv. Monte Gargano</strain>
    </source>
</reference>
<feature type="compositionally biased region" description="Polar residues" evidence="3">
    <location>
        <begin position="31"/>
        <end position="40"/>
    </location>
</feature>
<dbReference type="FunFam" id="1.25.40.10:FF:000225">
    <property type="entry name" value="Protein SMG7"/>
    <property type="match status" value="1"/>
</dbReference>
<accession>R0GNP5</accession>
<evidence type="ECO:0000256" key="3">
    <source>
        <dbReference type="SAM" id="MobiDB-lite"/>
    </source>
</evidence>
<evidence type="ECO:0000256" key="2">
    <source>
        <dbReference type="ARBA" id="ARBA00022803"/>
    </source>
</evidence>
<keyword evidence="1" id="KW-0677">Repeat</keyword>
<dbReference type="GO" id="GO:0070034">
    <property type="term" value="F:telomerase RNA binding"/>
    <property type="evidence" value="ECO:0007669"/>
    <property type="project" value="TreeGrafter"/>
</dbReference>
<dbReference type="eggNOG" id="KOG2162">
    <property type="taxonomic scope" value="Eukaryota"/>
</dbReference>
<evidence type="ECO:0000313" key="7">
    <source>
        <dbReference type="Proteomes" id="UP000029121"/>
    </source>
</evidence>
<dbReference type="GO" id="GO:0005697">
    <property type="term" value="C:telomerase holoenzyme complex"/>
    <property type="evidence" value="ECO:0007669"/>
    <property type="project" value="TreeGrafter"/>
</dbReference>
<feature type="domain" description="Telomerase activating protein Est1-like N-terminal" evidence="5">
    <location>
        <begin position="95"/>
        <end position="181"/>
    </location>
</feature>
<dbReference type="EMBL" id="KB870805">
    <property type="protein sequence ID" value="EOA37416.1"/>
    <property type="molecule type" value="Genomic_DNA"/>
</dbReference>
<feature type="compositionally biased region" description="Low complexity" evidence="3">
    <location>
        <begin position="718"/>
        <end position="737"/>
    </location>
</feature>
<dbReference type="Pfam" id="PF10374">
    <property type="entry name" value="EST1"/>
    <property type="match status" value="1"/>
</dbReference>
<dbReference type="InterPro" id="IPR019458">
    <property type="entry name" value="Est1-like_N"/>
</dbReference>
<proteinExistence type="predicted"/>
<dbReference type="GO" id="GO:0042162">
    <property type="term" value="F:telomeric DNA binding"/>
    <property type="evidence" value="ECO:0007669"/>
    <property type="project" value="TreeGrafter"/>
</dbReference>
<dbReference type="AlphaFoldDB" id="R0GNP5"/>
<dbReference type="InterPro" id="IPR011990">
    <property type="entry name" value="TPR-like_helical_dom_sf"/>
</dbReference>
<keyword evidence="7" id="KW-1185">Reference proteome</keyword>
<evidence type="ECO:0000259" key="4">
    <source>
        <dbReference type="Pfam" id="PF10373"/>
    </source>
</evidence>
<feature type="compositionally biased region" description="Polar residues" evidence="3">
    <location>
        <begin position="619"/>
        <end position="635"/>
    </location>
</feature>
<evidence type="ECO:0000256" key="1">
    <source>
        <dbReference type="ARBA" id="ARBA00022737"/>
    </source>
</evidence>
<feature type="domain" description="DNA/RNA-binding" evidence="4">
    <location>
        <begin position="193"/>
        <end position="493"/>
    </location>
</feature>
<feature type="region of interest" description="Disordered" evidence="3">
    <location>
        <begin position="614"/>
        <end position="638"/>
    </location>
</feature>
<dbReference type="PANTHER" id="PTHR15696">
    <property type="entry name" value="SMG-7 SUPPRESSOR WITH MORPHOLOGICAL EFFECT ON GENITALIA PROTEIN 7"/>
    <property type="match status" value="1"/>
</dbReference>
<dbReference type="Pfam" id="PF10373">
    <property type="entry name" value="EST1_DNA_bind"/>
    <property type="match status" value="1"/>
</dbReference>
<dbReference type="InterPro" id="IPR018834">
    <property type="entry name" value="DNA/RNA-bd_Est1-type"/>
</dbReference>
<dbReference type="PANTHER" id="PTHR15696:SF0">
    <property type="entry name" value="TELOMERASE-BINDING PROTEIN EST1A"/>
    <property type="match status" value="1"/>
</dbReference>
<dbReference type="STRING" id="81985.R0GNP5"/>
<dbReference type="Gene3D" id="1.25.40.10">
    <property type="entry name" value="Tetratricopeptide repeat domain"/>
    <property type="match status" value="1"/>
</dbReference>
<name>R0GNP5_9BRAS</name>